<feature type="domain" description="XPG N-terminal" evidence="3">
    <location>
        <begin position="1"/>
        <end position="96"/>
    </location>
</feature>
<sequence length="640" mass="75278">MGIRGLMSFMHKNSTLYFENHQLKDTLVIVDGYSLTCFLYQLYENNTSAFGGDYDIITKFCVDFINLLLRCNVTPIFIFDGAYEQRKIKTIICRKIERIQVYSRPIKTSRCMPCFGCDVIFEILNDMDIPHIKCDFEADAEIVVLAKILNCPVISLDSDFYVNVVPYIPLDMIVLDFKSTEKFINCRLYKVEYLLNQFGGLNIEYLPLVASLLGNDYIRPDTFSSLLRISPDTYNCGLKLKRIINWLKNQKDVNTAVQNMTRNLFYNKAYIFKQIKTIINEFKRKDSKYLSFLLRYKRMSKYQDSLKKYIKNEKSILPSWLECSYRKGIINSEVMNIFASNTIFFRTQIDDFEKPPSFKISFKILKRIIGLILGKNQSVQCFGRINGSNLGQYKLTAYIKKPCVTLADLNKTNLEYRKNIILDLIGMKFLNFFKIPKEWELFIIILIYWINQTNNHNSVQVHALIICAIILNIHKIEVQSQHKTLEKESIIKENITKVKNEDCIKAKSILSDYFKVTSYNDKNMYTKIMHSLAQFQYCAYYFMILNSLLNFPYKQCRIDNFFKGSLLYNLSVKLEKEKQPELFITKQLFEKLDSINIVYQSLTNQLEILLTVSKPRLMPDTRNCFRPKPKRKYNKSKNNY</sequence>
<keyword evidence="4" id="KW-0540">Nuclease</keyword>
<dbReference type="PRINTS" id="PR00853">
    <property type="entry name" value="XPGRADSUPER"/>
</dbReference>
<reference evidence="4 5" key="1">
    <citation type="submission" date="2019-08" db="EMBL/GenBank/DDBJ databases">
        <authorList>
            <person name="Alioto T."/>
            <person name="Alioto T."/>
            <person name="Gomez Garrido J."/>
        </authorList>
    </citation>
    <scope>NUCLEOTIDE SEQUENCE [LARGE SCALE GENOMIC DNA]</scope>
</reference>
<evidence type="ECO:0000259" key="3">
    <source>
        <dbReference type="Pfam" id="PF00752"/>
    </source>
</evidence>
<dbReference type="SUPFAM" id="SSF88723">
    <property type="entry name" value="PIN domain-like"/>
    <property type="match status" value="1"/>
</dbReference>
<dbReference type="PANTHER" id="PTHR15665:SF1">
    <property type="entry name" value="PROTEIN ASTEROID HOMOLOG 1"/>
    <property type="match status" value="1"/>
</dbReference>
<proteinExistence type="inferred from homology"/>
<keyword evidence="5" id="KW-1185">Reference proteome</keyword>
<dbReference type="Pfam" id="PF00752">
    <property type="entry name" value="XPG_N"/>
    <property type="match status" value="1"/>
</dbReference>
<evidence type="ECO:0000313" key="5">
    <source>
        <dbReference type="Proteomes" id="UP000325440"/>
    </source>
</evidence>
<keyword evidence="4" id="KW-0255">Endonuclease</keyword>
<dbReference type="InterPro" id="IPR006084">
    <property type="entry name" value="XPG/Rad2"/>
</dbReference>
<keyword evidence="4" id="KW-0378">Hydrolase</keyword>
<evidence type="ECO:0000313" key="4">
    <source>
        <dbReference type="EMBL" id="VVC40419.1"/>
    </source>
</evidence>
<keyword evidence="2" id="KW-0539">Nucleus</keyword>
<dbReference type="EMBL" id="CABPRJ010001903">
    <property type="protein sequence ID" value="VVC40419.1"/>
    <property type="molecule type" value="Genomic_DNA"/>
</dbReference>
<dbReference type="InterPro" id="IPR029060">
    <property type="entry name" value="PIN-like_dom_sf"/>
</dbReference>
<dbReference type="InterPro" id="IPR026832">
    <property type="entry name" value="Asteroid"/>
</dbReference>
<dbReference type="GO" id="GO:0004519">
    <property type="term" value="F:endonuclease activity"/>
    <property type="evidence" value="ECO:0007669"/>
    <property type="project" value="UniProtKB-KW"/>
</dbReference>
<evidence type="ECO:0000256" key="2">
    <source>
        <dbReference type="ARBA" id="ARBA00023242"/>
    </source>
</evidence>
<dbReference type="Proteomes" id="UP000325440">
    <property type="component" value="Unassembled WGS sequence"/>
</dbReference>
<dbReference type="InterPro" id="IPR006085">
    <property type="entry name" value="XPG_DNA_repair_N"/>
</dbReference>
<dbReference type="PANTHER" id="PTHR15665">
    <property type="entry name" value="ASTEROID PROTEIN"/>
    <property type="match status" value="1"/>
</dbReference>
<evidence type="ECO:0000256" key="1">
    <source>
        <dbReference type="ARBA" id="ARBA00007398"/>
    </source>
</evidence>
<dbReference type="OrthoDB" id="25987at2759"/>
<organism evidence="4 5">
    <name type="scientific">Cinara cedri</name>
    <dbReference type="NCBI Taxonomy" id="506608"/>
    <lineage>
        <taxon>Eukaryota</taxon>
        <taxon>Metazoa</taxon>
        <taxon>Ecdysozoa</taxon>
        <taxon>Arthropoda</taxon>
        <taxon>Hexapoda</taxon>
        <taxon>Insecta</taxon>
        <taxon>Pterygota</taxon>
        <taxon>Neoptera</taxon>
        <taxon>Paraneoptera</taxon>
        <taxon>Hemiptera</taxon>
        <taxon>Sternorrhyncha</taxon>
        <taxon>Aphidomorpha</taxon>
        <taxon>Aphidoidea</taxon>
        <taxon>Aphididae</taxon>
        <taxon>Lachninae</taxon>
        <taxon>Cinara</taxon>
    </lineage>
</organism>
<name>A0A5E4ND66_9HEMI</name>
<gene>
    <name evidence="4" type="ORF">CINCED_3A002906</name>
</gene>
<comment type="similarity">
    <text evidence="1">Belongs to the asteroid family.</text>
</comment>
<accession>A0A5E4ND66</accession>
<dbReference type="AlphaFoldDB" id="A0A5E4ND66"/>
<protein>
    <submittedName>
        <fullName evidence="4">XPG N-terminal,PIN domain-like,XPG/Rad2 endonuclease</fullName>
    </submittedName>
</protein>
<dbReference type="Gene3D" id="3.40.50.1010">
    <property type="entry name" value="5'-nuclease"/>
    <property type="match status" value="1"/>
</dbReference>